<dbReference type="PROSITE" id="PS51726">
    <property type="entry name" value="MYST_HAT"/>
    <property type="match status" value="1"/>
</dbReference>
<feature type="transmembrane region" description="Helical" evidence="10">
    <location>
        <begin position="742"/>
        <end position="765"/>
    </location>
</feature>
<feature type="compositionally biased region" description="Polar residues" evidence="9">
    <location>
        <begin position="25"/>
        <end position="34"/>
    </location>
</feature>
<dbReference type="SUPFAM" id="SSF55729">
    <property type="entry name" value="Acyl-CoA N-acyltransferases (Nat)"/>
    <property type="match status" value="1"/>
</dbReference>
<gene>
    <name evidence="13" type="ORF">HCOI_00530600</name>
</gene>
<evidence type="ECO:0000256" key="5">
    <source>
        <dbReference type="ARBA" id="ARBA00022989"/>
    </source>
</evidence>
<evidence type="ECO:0000256" key="3">
    <source>
        <dbReference type="ARBA" id="ARBA00013184"/>
    </source>
</evidence>
<evidence type="ECO:0000313" key="13">
    <source>
        <dbReference type="EMBL" id="CDL94016.1"/>
    </source>
</evidence>
<dbReference type="EC" id="2.3.1.48" evidence="3"/>
<organism evidence="13">
    <name type="scientific">Haemonchus contortus</name>
    <name type="common">Barber pole worm</name>
    <dbReference type="NCBI Taxonomy" id="6289"/>
    <lineage>
        <taxon>Eukaryota</taxon>
        <taxon>Metazoa</taxon>
        <taxon>Ecdysozoa</taxon>
        <taxon>Nematoda</taxon>
        <taxon>Chromadorea</taxon>
        <taxon>Rhabditida</taxon>
        <taxon>Rhabditina</taxon>
        <taxon>Rhabditomorpha</taxon>
        <taxon>Strongyloidea</taxon>
        <taxon>Trichostrongylidae</taxon>
        <taxon>Haemonchus</taxon>
    </lineage>
</organism>
<reference evidence="13" key="2">
    <citation type="submission" date="2013-05" db="EMBL/GenBank/DDBJ databases">
        <title>The genome and transcriptome of Haemonchus contortus: a key model parasite for drug and vaccine discovery.</title>
        <authorList>
            <person name="Laing R."/>
            <person name="Kikuchi T."/>
            <person name="Martinelli A."/>
            <person name="Tsai I.J."/>
            <person name="Beech R.N."/>
            <person name="Redman E."/>
            <person name="Holroyd N."/>
            <person name="Bartley D.J."/>
            <person name="Beasley H."/>
            <person name="Britton C."/>
            <person name="Curran D."/>
            <person name="Devaney E."/>
            <person name="Gilabert A."/>
            <person name="Jackson F."/>
            <person name="Hunt M."/>
            <person name="Johnston S."/>
            <person name="Kryukov I."/>
            <person name="Li K."/>
            <person name="Morrison A.A."/>
            <person name="Reid A.J."/>
            <person name="Sargison N."/>
            <person name="Saunders G."/>
            <person name="Wasmuth J.D."/>
            <person name="Wolstenholme A."/>
            <person name="Berriman M."/>
            <person name="Gilleard J.S."/>
            <person name="Cotton J.A."/>
        </authorList>
    </citation>
    <scope>NUCLEOTIDE SEQUENCE [LARGE SCALE GENOMIC DNA]</scope>
    <source>
        <strain evidence="13">ISE/inbred ISE</strain>
    </source>
</reference>
<feature type="transmembrane region" description="Helical" evidence="10">
    <location>
        <begin position="713"/>
        <end position="736"/>
    </location>
</feature>
<dbReference type="InterPro" id="IPR025995">
    <property type="entry name" value="Tudor-knot"/>
</dbReference>
<evidence type="ECO:0000256" key="7">
    <source>
        <dbReference type="ARBA" id="ARBA00023136"/>
    </source>
</evidence>
<name>W6NAE7_HAECO</name>
<keyword evidence="5 10" id="KW-1133">Transmembrane helix</keyword>
<comment type="similarity">
    <text evidence="2">Belongs to the MYST (SAS/MOZ) family.</text>
</comment>
<sequence>MTTAHRPTFHPARGGTGRTEGDLSKLSQQYSSKDMPSHTKLKYRQTGQGTEEELRRRDLRRELEDKEKIASRERRNREAAASSSSSKRARIEESSHAALDADEPLDEHDSSDDDSDEDDTAALMAELERIKKERAEEKAAREEEEKRREEKIRMDNILAGNPLLNPGNSAASANGGEFKVKRRWDDDVVFKNCAKGIDERKKEASFINDAIRSEFHRKFMDKYIKYFSVCELSAFVVVDVLVMDDEKSVPTNIEEKTLSLDDVKINERVVVWRLVNGEKRRVLATLLKKRGPDSNLKSNNTDEGELDQKLNSLPLDESTDGVENQEFFVHFDGQDRRLDQWISREQFIELAPKLNNGETGGSDLRITRKRRRENDEDLNSLDEVGGRSDHHRKTPPEKNIEKIIFGSYEIQCWYYSPYRLKNKLIERLLICENCLLYTEDRQRFACHLAKDCKLRNPPGEAIYEEGDIKVYEVFGALQKFYCQRLCLLAKLFIDHKTLCFDVENFIFYLLCEVDNEGTHIAAMFSKEMYSSNNLACIMTLPCCQRKGYGSLMIQLSYEMSKRAKYPGTPERPFSDLGEISYKKYWLWVLLQCFDSISLRKAEDVTLDELEVMSGISKDDIKDVLEPIGLVSHLKALSMAAFSYGLYHSSRKTLSGVKTSVTNDWLDNATHKALFNSEYEARTFLGTLDAAFMIAYATGLFFWGWLGDRLNPKYVIATGMVGSGVMLTLFGAFPKWFDFYNAAYYVLTYLLFGLMQACGWPSEIAIMANWFGKANRGFVMGVWASCQPLGNVFGSFFTSWILPFGYENAFFMNGLLMLIGAFVVMISIDPKPKETQYSQLHNEESGERSHAVEGEPVKILDAILLPGVLAYCLCNACLKLVNYAFFFWLPLYLTEAYHWEETTADQLSIWYDIGGIIGSVVGGYISDKLGCRAPLIVAMLICSIGSLFVYAHIGAHMIWNAFFMTVVGVTVSGPYNLIVGTISIDLGSQPILAANAQAMSTVSGLLDGTGSAGSAIGQILVPIMQNSLGWESVFYLFMLLNTLAICCIMKRCVMDLKPWLSSISSSPELSPLLNDSPHED</sequence>
<evidence type="ECO:0000256" key="4">
    <source>
        <dbReference type="ARBA" id="ARBA00022692"/>
    </source>
</evidence>
<dbReference type="Pfam" id="PF17772">
    <property type="entry name" value="zf-MYST"/>
    <property type="match status" value="1"/>
</dbReference>
<dbReference type="InterPro" id="IPR036259">
    <property type="entry name" value="MFS_trans_sf"/>
</dbReference>
<dbReference type="GO" id="GO:0022857">
    <property type="term" value="F:transmembrane transporter activity"/>
    <property type="evidence" value="ECO:0007669"/>
    <property type="project" value="InterPro"/>
</dbReference>
<dbReference type="Gene3D" id="2.30.30.140">
    <property type="match status" value="1"/>
</dbReference>
<dbReference type="GO" id="GO:0006355">
    <property type="term" value="P:regulation of DNA-templated transcription"/>
    <property type="evidence" value="ECO:0007669"/>
    <property type="project" value="InterPro"/>
</dbReference>
<feature type="compositionally biased region" description="Acidic residues" evidence="9">
    <location>
        <begin position="100"/>
        <end position="118"/>
    </location>
</feature>
<keyword evidence="4 10" id="KW-0812">Transmembrane</keyword>
<dbReference type="InterPro" id="IPR016181">
    <property type="entry name" value="Acyl_CoA_acyltransferase"/>
</dbReference>
<dbReference type="SUPFAM" id="SSF54160">
    <property type="entry name" value="Chromo domain-like"/>
    <property type="match status" value="1"/>
</dbReference>
<evidence type="ECO:0000259" key="11">
    <source>
        <dbReference type="PROSITE" id="PS50850"/>
    </source>
</evidence>
<evidence type="ECO:0000256" key="2">
    <source>
        <dbReference type="ARBA" id="ARBA00010107"/>
    </source>
</evidence>
<feature type="compositionally biased region" description="Basic and acidic residues" evidence="9">
    <location>
        <begin position="384"/>
        <end position="395"/>
    </location>
</feature>
<accession>W6NAE7</accession>
<dbReference type="GO" id="GO:0004402">
    <property type="term" value="F:histone acetyltransferase activity"/>
    <property type="evidence" value="ECO:0007669"/>
    <property type="project" value="InterPro"/>
</dbReference>
<dbReference type="Gene3D" id="1.20.1250.20">
    <property type="entry name" value="MFS general substrate transporter like domains"/>
    <property type="match status" value="2"/>
</dbReference>
<feature type="transmembrane region" description="Helical" evidence="10">
    <location>
        <begin position="1032"/>
        <end position="1052"/>
    </location>
</feature>
<feature type="domain" description="Major facilitator superfamily (MFS) profile" evidence="11">
    <location>
        <begin position="635"/>
        <end position="1055"/>
    </location>
</feature>
<evidence type="ECO:0000256" key="1">
    <source>
        <dbReference type="ARBA" id="ARBA00004141"/>
    </source>
</evidence>
<feature type="transmembrane region" description="Helical" evidence="10">
    <location>
        <begin position="807"/>
        <end position="827"/>
    </location>
</feature>
<dbReference type="SUPFAM" id="SSF103473">
    <property type="entry name" value="MFS general substrate transporter"/>
    <property type="match status" value="1"/>
</dbReference>
<dbReference type="InterPro" id="IPR006973">
    <property type="entry name" value="Cwf_Cwc_15"/>
</dbReference>
<dbReference type="InterPro" id="IPR020846">
    <property type="entry name" value="MFS_dom"/>
</dbReference>
<evidence type="ECO:0000259" key="12">
    <source>
        <dbReference type="PROSITE" id="PS51726"/>
    </source>
</evidence>
<feature type="compositionally biased region" description="Basic and acidic residues" evidence="9">
    <location>
        <begin position="52"/>
        <end position="78"/>
    </location>
</feature>
<comment type="caution">
    <text evidence="13">The sequence shown here is derived from an EMBL/GenBank/DDBJ whole genome shotgun (WGS) entry which is preliminary data.</text>
</comment>
<evidence type="ECO:0000256" key="6">
    <source>
        <dbReference type="ARBA" id="ARBA00022990"/>
    </source>
</evidence>
<dbReference type="AlphaFoldDB" id="W6NAE7"/>
<evidence type="ECO:0000256" key="10">
    <source>
        <dbReference type="SAM" id="Phobius"/>
    </source>
</evidence>
<feature type="transmembrane region" description="Helical" evidence="10">
    <location>
        <begin position="908"/>
        <end position="925"/>
    </location>
</feature>
<dbReference type="GO" id="GO:0005789">
    <property type="term" value="C:endoplasmic reticulum membrane"/>
    <property type="evidence" value="ECO:0007669"/>
    <property type="project" value="TreeGrafter"/>
</dbReference>
<dbReference type="InterPro" id="IPR011701">
    <property type="entry name" value="MFS"/>
</dbReference>
<feature type="region of interest" description="Disordered" evidence="9">
    <location>
        <begin position="359"/>
        <end position="395"/>
    </location>
</feature>
<comment type="subcellular location">
    <subcellularLocation>
        <location evidence="1">Membrane</location>
        <topology evidence="1">Multi-pass membrane protein</topology>
    </subcellularLocation>
</comment>
<dbReference type="PROSITE" id="PS50850">
    <property type="entry name" value="MFS"/>
    <property type="match status" value="1"/>
</dbReference>
<feature type="active site" description="Proton donor/acceptor" evidence="8">
    <location>
        <position position="570"/>
    </location>
</feature>
<evidence type="ECO:0000256" key="8">
    <source>
        <dbReference type="PIRSR" id="PIRSR602717-51"/>
    </source>
</evidence>
<evidence type="ECO:0000256" key="9">
    <source>
        <dbReference type="SAM" id="MobiDB-lite"/>
    </source>
</evidence>
<dbReference type="PANTHER" id="PTHR43184:SF2">
    <property type="entry name" value="MAJOR FACILITATOR SUPERFAMILY (MFS) PROFILE DOMAIN-CONTAINING PROTEIN"/>
    <property type="match status" value="1"/>
</dbReference>
<dbReference type="Gene3D" id="3.30.60.60">
    <property type="entry name" value="N-acetyl transferase-like"/>
    <property type="match status" value="1"/>
</dbReference>
<dbReference type="Pfam" id="PF04889">
    <property type="entry name" value="Cwf_Cwc_15"/>
    <property type="match status" value="1"/>
</dbReference>
<dbReference type="Gene3D" id="1.10.10.10">
    <property type="entry name" value="Winged helix-like DNA-binding domain superfamily/Winged helix DNA-binding domain"/>
    <property type="match status" value="1"/>
</dbReference>
<dbReference type="InterPro" id="IPR016197">
    <property type="entry name" value="Chromo-like_dom_sf"/>
</dbReference>
<proteinExistence type="inferred from homology"/>
<feature type="region of interest" description="Disordered" evidence="9">
    <location>
        <begin position="1"/>
        <end position="118"/>
    </location>
</feature>
<dbReference type="Pfam" id="PF07690">
    <property type="entry name" value="MFS_1"/>
    <property type="match status" value="1"/>
</dbReference>
<feature type="transmembrane region" description="Helical" evidence="10">
    <location>
        <begin position="777"/>
        <end position="801"/>
    </location>
</feature>
<dbReference type="InterPro" id="IPR002717">
    <property type="entry name" value="HAT_MYST-type"/>
</dbReference>
<dbReference type="Pfam" id="PF11717">
    <property type="entry name" value="Tudor-knot"/>
    <property type="match status" value="1"/>
</dbReference>
<feature type="transmembrane region" description="Helical" evidence="10">
    <location>
        <begin position="932"/>
        <end position="950"/>
    </location>
</feature>
<feature type="region of interest" description="Disordered" evidence="9">
    <location>
        <begin position="131"/>
        <end position="150"/>
    </location>
</feature>
<feature type="transmembrane region" description="Helical" evidence="10">
    <location>
        <begin position="867"/>
        <end position="888"/>
    </location>
</feature>
<dbReference type="Pfam" id="PF01853">
    <property type="entry name" value="MOZ_SAS"/>
    <property type="match status" value="1"/>
</dbReference>
<dbReference type="PANTHER" id="PTHR43184">
    <property type="entry name" value="MAJOR FACILITATOR SUPERFAMILY TRANSPORTER 16, ISOFORM B"/>
    <property type="match status" value="1"/>
</dbReference>
<dbReference type="InterPro" id="IPR040706">
    <property type="entry name" value="Zf-MYST"/>
</dbReference>
<dbReference type="GO" id="GO:0005681">
    <property type="term" value="C:spliceosomal complex"/>
    <property type="evidence" value="ECO:0007669"/>
    <property type="project" value="InterPro"/>
</dbReference>
<reference evidence="13" key="1">
    <citation type="submission" date="2013-03" db="EMBL/GenBank/DDBJ databases">
        <authorList>
            <person name="Aslett M."/>
        </authorList>
    </citation>
    <scope>NUCLEOTIDE SEQUENCE [LARGE SCALE GENOMIC DNA]</scope>
    <source>
        <strain evidence="13">ISE/inbred ISE</strain>
    </source>
</reference>
<protein>
    <recommendedName>
        <fullName evidence="3">histone acetyltransferase</fullName>
        <ecNumber evidence="3">2.3.1.48</ecNumber>
    </recommendedName>
</protein>
<feature type="domain" description="MYST-type HAT" evidence="12">
    <location>
        <begin position="395"/>
        <end position="666"/>
    </location>
</feature>
<dbReference type="Gene3D" id="3.40.630.30">
    <property type="match status" value="1"/>
</dbReference>
<keyword evidence="7 10" id="KW-0472">Membrane</keyword>
<dbReference type="EMBL" id="CAVP010054270">
    <property type="protein sequence ID" value="CDL94016.1"/>
    <property type="molecule type" value="Genomic_DNA"/>
</dbReference>
<keyword evidence="6" id="KW-0007">Acetylation</keyword>
<dbReference type="GO" id="GO:0000398">
    <property type="term" value="P:mRNA splicing, via spliceosome"/>
    <property type="evidence" value="ECO:0007669"/>
    <property type="project" value="InterPro"/>
</dbReference>
<dbReference type="InterPro" id="IPR036388">
    <property type="entry name" value="WH-like_DNA-bd_sf"/>
</dbReference>
<feature type="transmembrane region" description="Helical" evidence="10">
    <location>
        <begin position="683"/>
        <end position="706"/>
    </location>
</feature>